<reference evidence="1" key="2">
    <citation type="submission" date="2015-07" db="EMBL/GenBank/DDBJ databases">
        <title>Plasmids, circular viruses and viroids from rat gut.</title>
        <authorList>
            <person name="Jorgensen T.J."/>
            <person name="Hansen M.A."/>
            <person name="Xu Z."/>
            <person name="Tabak M.A."/>
            <person name="Sorensen S.J."/>
            <person name="Hansen L.H."/>
        </authorList>
    </citation>
    <scope>NUCLEOTIDE SEQUENCE</scope>
    <source>
        <strain evidence="1">RGRH0143</strain>
    </source>
</reference>
<evidence type="ECO:0000313" key="1">
    <source>
        <dbReference type="EMBL" id="CRY94062.1"/>
    </source>
</evidence>
<organism evidence="1">
    <name type="scientific">uncultured prokaryote</name>
    <dbReference type="NCBI Taxonomy" id="198431"/>
    <lineage>
        <taxon>unclassified sequences</taxon>
        <taxon>environmental samples</taxon>
    </lineage>
</organism>
<reference evidence="1" key="1">
    <citation type="submission" date="2015-06" db="EMBL/GenBank/DDBJ databases">
        <authorList>
            <person name="Joergensen T."/>
        </authorList>
    </citation>
    <scope>NUCLEOTIDE SEQUENCE</scope>
    <source>
        <strain evidence="1">RGRH0143</strain>
    </source>
</reference>
<sequence>MRDIVEFYDMRGGKERIFDDMNNGFGWNRLPKSFMAENTVFLLLTALIRNFYKAIMQRIEVKKFGLKETSRIKAFVFRFISVPAKWIKTARQHVLNIYTGNHAYAEAFKTSSG</sequence>
<name>A0A0H5QD32_9ZZZZ</name>
<proteinExistence type="predicted"/>
<accession>A0A0H5QD32</accession>
<protein>
    <recommendedName>
        <fullName evidence="2">Transposase DDE domain-containing protein</fullName>
    </recommendedName>
</protein>
<dbReference type="AlphaFoldDB" id="A0A0H5QD32"/>
<dbReference type="EMBL" id="LN852833">
    <property type="protein sequence ID" value="CRY94062.1"/>
    <property type="molecule type" value="Genomic_DNA"/>
</dbReference>
<evidence type="ECO:0008006" key="2">
    <source>
        <dbReference type="Google" id="ProtNLM"/>
    </source>
</evidence>